<evidence type="ECO:0000256" key="1">
    <source>
        <dbReference type="ARBA" id="ARBA00010505"/>
    </source>
</evidence>
<keyword evidence="3" id="KW-0049">Antioxidant</keyword>
<dbReference type="InterPro" id="IPR013740">
    <property type="entry name" value="Redoxin"/>
</dbReference>
<feature type="region of interest" description="Disordered" evidence="6">
    <location>
        <begin position="1"/>
        <end position="74"/>
    </location>
</feature>
<sequence>METIDLTSTPVEEFGSVPASPKISAYMTDPSSSSSSSKWSWLSSSSDPSFDKLKGKDNGDGEDDSSRRMPYSSDDAKGVTGVYVVIVNDQFVMDAWKEKLAPKGTPIHFLADDQGEFAGATGLIFDATSLLGGPRSKI</sequence>
<feature type="compositionally biased region" description="Low complexity" evidence="6">
    <location>
        <begin position="30"/>
        <end position="48"/>
    </location>
</feature>
<evidence type="ECO:0000256" key="5">
    <source>
        <dbReference type="ARBA" id="ARBA00023284"/>
    </source>
</evidence>
<dbReference type="EMBL" id="JAUEPU010000005">
    <property type="protein sequence ID" value="KAK0502470.1"/>
    <property type="molecule type" value="Genomic_DNA"/>
</dbReference>
<name>A0AA39V237_9AGAR</name>
<dbReference type="GO" id="GO:0005739">
    <property type="term" value="C:mitochondrion"/>
    <property type="evidence" value="ECO:0007669"/>
    <property type="project" value="TreeGrafter"/>
</dbReference>
<dbReference type="InterPro" id="IPR037944">
    <property type="entry name" value="PRX5-like"/>
</dbReference>
<dbReference type="InterPro" id="IPR036249">
    <property type="entry name" value="Thioredoxin-like_sf"/>
</dbReference>
<proteinExistence type="inferred from homology"/>
<comment type="caution">
    <text evidence="8">The sequence shown here is derived from an EMBL/GenBank/DDBJ whole genome shotgun (WGS) entry which is preliminary data.</text>
</comment>
<dbReference type="GO" id="GO:0042744">
    <property type="term" value="P:hydrogen peroxide catabolic process"/>
    <property type="evidence" value="ECO:0007669"/>
    <property type="project" value="TreeGrafter"/>
</dbReference>
<dbReference type="PANTHER" id="PTHR10430:SF39">
    <property type="entry name" value="PEROXISOMAL MEMBRANE ASSOCIATED PROTEIN 20"/>
    <property type="match status" value="1"/>
</dbReference>
<evidence type="ECO:0000256" key="3">
    <source>
        <dbReference type="ARBA" id="ARBA00022862"/>
    </source>
</evidence>
<keyword evidence="2" id="KW-0575">Peroxidase</keyword>
<feature type="compositionally biased region" description="Basic and acidic residues" evidence="6">
    <location>
        <begin position="49"/>
        <end position="67"/>
    </location>
</feature>
<keyword evidence="9" id="KW-1185">Reference proteome</keyword>
<feature type="compositionally biased region" description="Polar residues" evidence="6">
    <location>
        <begin position="1"/>
        <end position="10"/>
    </location>
</feature>
<dbReference type="Proteomes" id="UP001175228">
    <property type="component" value="Unassembled WGS sequence"/>
</dbReference>
<gene>
    <name evidence="8" type="ORF">EDD18DRAFT_1458646</name>
</gene>
<organism evidence="8 9">
    <name type="scientific">Armillaria luteobubalina</name>
    <dbReference type="NCBI Taxonomy" id="153913"/>
    <lineage>
        <taxon>Eukaryota</taxon>
        <taxon>Fungi</taxon>
        <taxon>Dikarya</taxon>
        <taxon>Basidiomycota</taxon>
        <taxon>Agaricomycotina</taxon>
        <taxon>Agaricomycetes</taxon>
        <taxon>Agaricomycetidae</taxon>
        <taxon>Agaricales</taxon>
        <taxon>Marasmiineae</taxon>
        <taxon>Physalacriaceae</taxon>
        <taxon>Armillaria</taxon>
    </lineage>
</organism>
<dbReference type="Gene3D" id="3.40.30.10">
    <property type="entry name" value="Glutaredoxin"/>
    <property type="match status" value="1"/>
</dbReference>
<dbReference type="PANTHER" id="PTHR10430">
    <property type="entry name" value="PEROXIREDOXIN"/>
    <property type="match status" value="1"/>
</dbReference>
<dbReference type="GO" id="GO:0005829">
    <property type="term" value="C:cytosol"/>
    <property type="evidence" value="ECO:0007669"/>
    <property type="project" value="TreeGrafter"/>
</dbReference>
<evidence type="ECO:0000313" key="9">
    <source>
        <dbReference type="Proteomes" id="UP001175228"/>
    </source>
</evidence>
<feature type="domain" description="Redoxin" evidence="7">
    <location>
        <begin position="76"/>
        <end position="128"/>
    </location>
</feature>
<keyword evidence="5" id="KW-0676">Redox-active center</keyword>
<protein>
    <recommendedName>
        <fullName evidence="7">Redoxin domain-containing protein</fullName>
    </recommendedName>
</protein>
<evidence type="ECO:0000256" key="6">
    <source>
        <dbReference type="SAM" id="MobiDB-lite"/>
    </source>
</evidence>
<dbReference type="GO" id="GO:0008379">
    <property type="term" value="F:thioredoxin peroxidase activity"/>
    <property type="evidence" value="ECO:0007669"/>
    <property type="project" value="InterPro"/>
</dbReference>
<accession>A0AA39V237</accession>
<dbReference type="GO" id="GO:0034599">
    <property type="term" value="P:cellular response to oxidative stress"/>
    <property type="evidence" value="ECO:0007669"/>
    <property type="project" value="InterPro"/>
</dbReference>
<dbReference type="SUPFAM" id="SSF52833">
    <property type="entry name" value="Thioredoxin-like"/>
    <property type="match status" value="1"/>
</dbReference>
<comment type="similarity">
    <text evidence="1">Belongs to the peroxiredoxin family. Prx5 subfamily.</text>
</comment>
<dbReference type="AlphaFoldDB" id="A0AA39V237"/>
<evidence type="ECO:0000256" key="4">
    <source>
        <dbReference type="ARBA" id="ARBA00023002"/>
    </source>
</evidence>
<dbReference type="GO" id="GO:0005777">
    <property type="term" value="C:peroxisome"/>
    <property type="evidence" value="ECO:0007669"/>
    <property type="project" value="TreeGrafter"/>
</dbReference>
<keyword evidence="4" id="KW-0560">Oxidoreductase</keyword>
<evidence type="ECO:0000256" key="2">
    <source>
        <dbReference type="ARBA" id="ARBA00022559"/>
    </source>
</evidence>
<evidence type="ECO:0000259" key="7">
    <source>
        <dbReference type="Pfam" id="PF08534"/>
    </source>
</evidence>
<dbReference type="Pfam" id="PF08534">
    <property type="entry name" value="Redoxin"/>
    <property type="match status" value="1"/>
</dbReference>
<reference evidence="8" key="1">
    <citation type="submission" date="2023-06" db="EMBL/GenBank/DDBJ databases">
        <authorList>
            <consortium name="Lawrence Berkeley National Laboratory"/>
            <person name="Ahrendt S."/>
            <person name="Sahu N."/>
            <person name="Indic B."/>
            <person name="Wong-Bajracharya J."/>
            <person name="Merenyi Z."/>
            <person name="Ke H.-M."/>
            <person name="Monk M."/>
            <person name="Kocsube S."/>
            <person name="Drula E."/>
            <person name="Lipzen A."/>
            <person name="Balint B."/>
            <person name="Henrissat B."/>
            <person name="Andreopoulos B."/>
            <person name="Martin F.M."/>
            <person name="Harder C.B."/>
            <person name="Rigling D."/>
            <person name="Ford K.L."/>
            <person name="Foster G.D."/>
            <person name="Pangilinan J."/>
            <person name="Papanicolaou A."/>
            <person name="Barry K."/>
            <person name="LaButti K."/>
            <person name="Viragh M."/>
            <person name="Koriabine M."/>
            <person name="Yan M."/>
            <person name="Riley R."/>
            <person name="Champramary S."/>
            <person name="Plett K.L."/>
            <person name="Tsai I.J."/>
            <person name="Slot J."/>
            <person name="Sipos G."/>
            <person name="Plett J."/>
            <person name="Nagy L.G."/>
            <person name="Grigoriev I.V."/>
        </authorList>
    </citation>
    <scope>NUCLEOTIDE SEQUENCE</scope>
    <source>
        <strain evidence="8">HWK02</strain>
    </source>
</reference>
<evidence type="ECO:0000313" key="8">
    <source>
        <dbReference type="EMBL" id="KAK0502470.1"/>
    </source>
</evidence>
<dbReference type="GO" id="GO:0045454">
    <property type="term" value="P:cell redox homeostasis"/>
    <property type="evidence" value="ECO:0007669"/>
    <property type="project" value="TreeGrafter"/>
</dbReference>